<dbReference type="RefSeq" id="WP_132769528.1">
    <property type="nucleotide sequence ID" value="NZ_SMAB01000014.1"/>
</dbReference>
<dbReference type="OrthoDB" id="9780343at2"/>
<accession>A0A4R3KDN8</accession>
<dbReference type="InterPro" id="IPR018708">
    <property type="entry name" value="DUF2225"/>
</dbReference>
<dbReference type="EMBL" id="SMAB01000014">
    <property type="protein sequence ID" value="TCS81069.1"/>
    <property type="molecule type" value="Genomic_DNA"/>
</dbReference>
<evidence type="ECO:0008006" key="3">
    <source>
        <dbReference type="Google" id="ProtNLM"/>
    </source>
</evidence>
<dbReference type="AlphaFoldDB" id="A0A4R3KDN8"/>
<dbReference type="Proteomes" id="UP000295788">
    <property type="component" value="Unassembled WGS sequence"/>
</dbReference>
<evidence type="ECO:0000313" key="1">
    <source>
        <dbReference type="EMBL" id="TCS81069.1"/>
    </source>
</evidence>
<name>A0A4R3KDN8_9BACI</name>
<dbReference type="Pfam" id="PF09986">
    <property type="entry name" value="DUF2225"/>
    <property type="match status" value="1"/>
</dbReference>
<sequence length="230" mass="28048">MPTNELFFDKKIKCLYCDHEFTTPRIRQRQIRMIKQDADFCPYFKGENPLFYEVNVCPHCGFAFTDRFSAILDKKRKNLKEQYIDKIKIPKACEERTIECAIRFYKLALFAATLLDQSLLIQANLCMRIAWLNRYHNNEQEEKRFLRNALDIYLEVYQRENLDRIEMDKYLLIYMIGELYGRLGEYEKMRRWFSILLSDQMTTPKVLEITRERWREYKMQHDLEGDIENR</sequence>
<gene>
    <name evidence="1" type="ORF">EDD72_11451</name>
</gene>
<comment type="caution">
    <text evidence="1">The sequence shown here is derived from an EMBL/GenBank/DDBJ whole genome shotgun (WGS) entry which is preliminary data.</text>
</comment>
<keyword evidence="2" id="KW-1185">Reference proteome</keyword>
<organism evidence="1 2">
    <name type="scientific">Tepidibacillus fermentans</name>
    <dbReference type="NCBI Taxonomy" id="1281767"/>
    <lineage>
        <taxon>Bacteria</taxon>
        <taxon>Bacillati</taxon>
        <taxon>Bacillota</taxon>
        <taxon>Bacilli</taxon>
        <taxon>Bacillales</taxon>
        <taxon>Bacillaceae</taxon>
        <taxon>Tepidibacillus</taxon>
    </lineage>
</organism>
<protein>
    <recommendedName>
        <fullName evidence="3">DUF2225 domain-containing protein</fullName>
    </recommendedName>
</protein>
<reference evidence="1 2" key="1">
    <citation type="submission" date="2019-03" db="EMBL/GenBank/DDBJ databases">
        <title>Genomic Encyclopedia of Type Strains, Phase IV (KMG-IV): sequencing the most valuable type-strain genomes for metagenomic binning, comparative biology and taxonomic classification.</title>
        <authorList>
            <person name="Goeker M."/>
        </authorList>
    </citation>
    <scope>NUCLEOTIDE SEQUENCE [LARGE SCALE GENOMIC DNA]</scope>
    <source>
        <strain evidence="1 2">DSM 23802</strain>
    </source>
</reference>
<proteinExistence type="predicted"/>
<evidence type="ECO:0000313" key="2">
    <source>
        <dbReference type="Proteomes" id="UP000295788"/>
    </source>
</evidence>